<dbReference type="Proteomes" id="UP000236745">
    <property type="component" value="Unassembled WGS sequence"/>
</dbReference>
<accession>A0A1H5XVF9</accession>
<keyword evidence="1" id="KW-0472">Membrane</keyword>
<organism evidence="2 3">
    <name type="scientific">Marinobacterium lutimaris</name>
    <dbReference type="NCBI Taxonomy" id="568106"/>
    <lineage>
        <taxon>Bacteria</taxon>
        <taxon>Pseudomonadati</taxon>
        <taxon>Pseudomonadota</taxon>
        <taxon>Gammaproteobacteria</taxon>
        <taxon>Oceanospirillales</taxon>
        <taxon>Oceanospirillaceae</taxon>
        <taxon>Marinobacterium</taxon>
    </lineage>
</organism>
<feature type="transmembrane region" description="Helical" evidence="1">
    <location>
        <begin position="31"/>
        <end position="64"/>
    </location>
</feature>
<gene>
    <name evidence="2" type="ORF">SAMN05444390_1011517</name>
</gene>
<dbReference type="AlphaFoldDB" id="A0A1H5XVF9"/>
<dbReference type="EMBL" id="FNVQ01000001">
    <property type="protein sequence ID" value="SEG15633.1"/>
    <property type="molecule type" value="Genomic_DNA"/>
</dbReference>
<protein>
    <submittedName>
        <fullName evidence="2">Uncharacterized protein</fullName>
    </submittedName>
</protein>
<keyword evidence="1" id="KW-1133">Transmembrane helix</keyword>
<keyword evidence="3" id="KW-1185">Reference proteome</keyword>
<dbReference type="RefSeq" id="WP_104002413.1">
    <property type="nucleotide sequence ID" value="NZ_FNVQ01000001.1"/>
</dbReference>
<evidence type="ECO:0000313" key="2">
    <source>
        <dbReference type="EMBL" id="SEG15633.1"/>
    </source>
</evidence>
<evidence type="ECO:0000313" key="3">
    <source>
        <dbReference type="Proteomes" id="UP000236745"/>
    </source>
</evidence>
<proteinExistence type="predicted"/>
<name>A0A1H5XVF9_9GAMM</name>
<keyword evidence="1" id="KW-0812">Transmembrane</keyword>
<reference evidence="2 3" key="1">
    <citation type="submission" date="2016-10" db="EMBL/GenBank/DDBJ databases">
        <authorList>
            <person name="de Groot N.N."/>
        </authorList>
    </citation>
    <scope>NUCLEOTIDE SEQUENCE [LARGE SCALE GENOMIC DNA]</scope>
    <source>
        <strain evidence="2 3">DSM 22012</strain>
    </source>
</reference>
<sequence length="87" mass="9552">MGTTINMRHCEQCNKVTEHIEHPPNHILMLLLAIVFAGLVTILFGGAIATAVIAFLAFCVFVWLPAIGLQRSPQCRACGTKTGFWKL</sequence>
<evidence type="ECO:0000256" key="1">
    <source>
        <dbReference type="SAM" id="Phobius"/>
    </source>
</evidence>